<comment type="caution">
    <text evidence="2">The sequence shown here is derived from an EMBL/GenBank/DDBJ whole genome shotgun (WGS) entry which is preliminary data.</text>
</comment>
<dbReference type="EMBL" id="ML978719">
    <property type="protein sequence ID" value="KAF2087712.1"/>
    <property type="molecule type" value="Genomic_DNA"/>
</dbReference>
<dbReference type="InterPro" id="IPR056146">
    <property type="entry name" value="DUF7729"/>
</dbReference>
<dbReference type="PANTHER" id="PTHR39460">
    <property type="entry name" value="EXPRESSED PROTEIN"/>
    <property type="match status" value="1"/>
</dbReference>
<keyword evidence="3" id="KW-1185">Reference proteome</keyword>
<proteinExistence type="predicted"/>
<reference evidence="2" key="1">
    <citation type="journal article" date="2020" name="Stud. Mycol.">
        <title>101 Dothideomycetes genomes: a test case for predicting lifestyles and emergence of pathogens.</title>
        <authorList>
            <person name="Haridas S."/>
            <person name="Albert R."/>
            <person name="Binder M."/>
            <person name="Bloem J."/>
            <person name="Labutti K."/>
            <person name="Salamov A."/>
            <person name="Andreopoulos B."/>
            <person name="Baker S."/>
            <person name="Barry K."/>
            <person name="Bills G."/>
            <person name="Bluhm B."/>
            <person name="Cannon C."/>
            <person name="Castanera R."/>
            <person name="Culley D."/>
            <person name="Daum C."/>
            <person name="Ezra D."/>
            <person name="Gonzalez J."/>
            <person name="Henrissat B."/>
            <person name="Kuo A."/>
            <person name="Liang C."/>
            <person name="Lipzen A."/>
            <person name="Lutzoni F."/>
            <person name="Magnuson J."/>
            <person name="Mondo S."/>
            <person name="Nolan M."/>
            <person name="Ohm R."/>
            <person name="Pangilinan J."/>
            <person name="Park H.-J."/>
            <person name="Ramirez L."/>
            <person name="Alfaro M."/>
            <person name="Sun H."/>
            <person name="Tritt A."/>
            <person name="Yoshinaga Y."/>
            <person name="Zwiers L.-H."/>
            <person name="Turgeon B."/>
            <person name="Goodwin S."/>
            <person name="Spatafora J."/>
            <person name="Crous P."/>
            <person name="Grigoriev I."/>
        </authorList>
    </citation>
    <scope>NUCLEOTIDE SEQUENCE</scope>
    <source>
        <strain evidence="2">CBS 121410</strain>
    </source>
</reference>
<gene>
    <name evidence="2" type="ORF">K490DRAFT_56800</name>
</gene>
<dbReference type="PANTHER" id="PTHR39460:SF1">
    <property type="entry name" value="C6 TRANSCRIPTION FACTOR"/>
    <property type="match status" value="1"/>
</dbReference>
<dbReference type="Proteomes" id="UP000799776">
    <property type="component" value="Unassembled WGS sequence"/>
</dbReference>
<evidence type="ECO:0000313" key="2">
    <source>
        <dbReference type="EMBL" id="KAF2087712.1"/>
    </source>
</evidence>
<accession>A0A9P4HVR8</accession>
<organism evidence="2 3">
    <name type="scientific">Saccharata proteae CBS 121410</name>
    <dbReference type="NCBI Taxonomy" id="1314787"/>
    <lineage>
        <taxon>Eukaryota</taxon>
        <taxon>Fungi</taxon>
        <taxon>Dikarya</taxon>
        <taxon>Ascomycota</taxon>
        <taxon>Pezizomycotina</taxon>
        <taxon>Dothideomycetes</taxon>
        <taxon>Dothideomycetes incertae sedis</taxon>
        <taxon>Botryosphaeriales</taxon>
        <taxon>Saccharataceae</taxon>
        <taxon>Saccharata</taxon>
    </lineage>
</organism>
<name>A0A9P4HVR8_9PEZI</name>
<dbReference type="Pfam" id="PF24855">
    <property type="entry name" value="DUF7729"/>
    <property type="match status" value="1"/>
</dbReference>
<protein>
    <recommendedName>
        <fullName evidence="1">DUF7729 domain-containing protein</fullName>
    </recommendedName>
</protein>
<sequence>MTADTSSTSTSLPQPFDTSLGSNFTSPGCPTFFNDFLANSTFQSCVPLSLLLQTSSGFFQDTASVVRTTQVLDASCNVNVAACASLMDYYATEITKDDNCGPDYHMNNPTVVEAYEGLVAYQPVYQAGCLKAPSGSYCFANAITNASSPTDSYPYYLPLGVALPGGSRPTCNSCLKMTMNALWGYTSNSTQPISQTYSDAASQVNINCGPTFINGTNAVSRSGASVASGPSGLSTAVALLAILAVLFT</sequence>
<feature type="domain" description="DUF7729" evidence="1">
    <location>
        <begin position="11"/>
        <end position="215"/>
    </location>
</feature>
<dbReference type="AlphaFoldDB" id="A0A9P4HVR8"/>
<evidence type="ECO:0000313" key="3">
    <source>
        <dbReference type="Proteomes" id="UP000799776"/>
    </source>
</evidence>
<dbReference type="OrthoDB" id="2564812at2759"/>
<evidence type="ECO:0000259" key="1">
    <source>
        <dbReference type="Pfam" id="PF24855"/>
    </source>
</evidence>